<evidence type="ECO:0000259" key="5">
    <source>
        <dbReference type="Pfam" id="PF01258"/>
    </source>
</evidence>
<dbReference type="Pfam" id="PF01258">
    <property type="entry name" value="zf-dskA_traR"/>
    <property type="match status" value="1"/>
</dbReference>
<evidence type="ECO:0000313" key="7">
    <source>
        <dbReference type="Proteomes" id="UP000229916"/>
    </source>
</evidence>
<keyword evidence="3" id="KW-0862">Zinc</keyword>
<evidence type="ECO:0000256" key="3">
    <source>
        <dbReference type="ARBA" id="ARBA00022833"/>
    </source>
</evidence>
<dbReference type="Proteomes" id="UP000229916">
    <property type="component" value="Unassembled WGS sequence"/>
</dbReference>
<dbReference type="PROSITE" id="PS51128">
    <property type="entry name" value="ZF_DKSA_2"/>
    <property type="match status" value="1"/>
</dbReference>
<evidence type="ECO:0000256" key="2">
    <source>
        <dbReference type="ARBA" id="ARBA00022771"/>
    </source>
</evidence>
<keyword evidence="2" id="KW-0863">Zinc-finger</keyword>
<feature type="zinc finger region" description="dksA C4-type" evidence="4">
    <location>
        <begin position="151"/>
        <end position="175"/>
    </location>
</feature>
<dbReference type="SUPFAM" id="SSF57716">
    <property type="entry name" value="Glucocorticoid receptor-like (DNA-binding domain)"/>
    <property type="match status" value="1"/>
</dbReference>
<dbReference type="GO" id="GO:0008270">
    <property type="term" value="F:zinc ion binding"/>
    <property type="evidence" value="ECO:0007669"/>
    <property type="project" value="UniProtKB-KW"/>
</dbReference>
<name>A0A2M7ANP6_UNCKA</name>
<dbReference type="EMBL" id="PEWD01000035">
    <property type="protein sequence ID" value="PIU69017.1"/>
    <property type="molecule type" value="Genomic_DNA"/>
</dbReference>
<organism evidence="6 7">
    <name type="scientific">candidate division WWE3 bacterium CG06_land_8_20_14_3_00_42_16</name>
    <dbReference type="NCBI Taxonomy" id="1975083"/>
    <lineage>
        <taxon>Bacteria</taxon>
        <taxon>Katanobacteria</taxon>
    </lineage>
</organism>
<accession>A0A2M7ANP6</accession>
<gene>
    <name evidence="6" type="ORF">COS81_01560</name>
</gene>
<reference evidence="7" key="1">
    <citation type="submission" date="2017-09" db="EMBL/GenBank/DDBJ databases">
        <title>Depth-based differentiation of microbial function through sediment-hosted aquifers and enrichment of novel symbionts in the deep terrestrial subsurface.</title>
        <authorList>
            <person name="Probst A.J."/>
            <person name="Ladd B."/>
            <person name="Jarett J.K."/>
            <person name="Geller-Mcgrath D.E."/>
            <person name="Sieber C.M.K."/>
            <person name="Emerson J.B."/>
            <person name="Anantharaman K."/>
            <person name="Thomas B.C."/>
            <person name="Malmstrom R."/>
            <person name="Stieglmeier M."/>
            <person name="Klingl A."/>
            <person name="Woyke T."/>
            <person name="Ryan C.M."/>
            <person name="Banfield J.F."/>
        </authorList>
    </citation>
    <scope>NUCLEOTIDE SEQUENCE [LARGE SCALE GENOMIC DNA]</scope>
</reference>
<comment type="caution">
    <text evidence="6">The sequence shown here is derived from an EMBL/GenBank/DDBJ whole genome shotgun (WGS) entry which is preliminary data.</text>
</comment>
<evidence type="ECO:0000256" key="4">
    <source>
        <dbReference type="PROSITE-ProRule" id="PRU00510"/>
    </source>
</evidence>
<proteinExistence type="predicted"/>
<keyword evidence="1" id="KW-0479">Metal-binding</keyword>
<evidence type="ECO:0000256" key="1">
    <source>
        <dbReference type="ARBA" id="ARBA00022723"/>
    </source>
</evidence>
<feature type="domain" description="Zinc finger DksA/TraR C4-type" evidence="5">
    <location>
        <begin position="149"/>
        <end position="181"/>
    </location>
</feature>
<protein>
    <recommendedName>
        <fullName evidence="5">Zinc finger DksA/TraR C4-type domain-containing protein</fullName>
    </recommendedName>
</protein>
<evidence type="ECO:0000313" key="6">
    <source>
        <dbReference type="EMBL" id="PIU69017.1"/>
    </source>
</evidence>
<sequence length="192" mass="20749">MSTSFTTHNRCSCGGHIRDSICDQCGAEFSVEDTEGAEAAAIGDGQPINIMADSGPLETVIAEKLEALRPKIAVEAKRILETEAALLQRSCEILRAGAAETRDAAAADNGEVAALQATAERIGLNLALCQQQLQVVSGALYRMIDRVWGVCTRCGRKIDLLRLIADPALELCLDCAQKKERTARKPAKKRRR</sequence>
<dbReference type="InterPro" id="IPR000962">
    <property type="entry name" value="Znf_DskA_TraR"/>
</dbReference>
<dbReference type="Gene3D" id="1.20.120.910">
    <property type="entry name" value="DksA, coiled-coil domain"/>
    <property type="match status" value="1"/>
</dbReference>
<dbReference type="AlphaFoldDB" id="A0A2M7ANP6"/>